<dbReference type="SMART" id="SM00342">
    <property type="entry name" value="HTH_ARAC"/>
    <property type="match status" value="1"/>
</dbReference>
<dbReference type="OrthoDB" id="9802228at2"/>
<dbReference type="PANTHER" id="PTHR46796:SF6">
    <property type="entry name" value="ARAC SUBFAMILY"/>
    <property type="match status" value="1"/>
</dbReference>
<dbReference type="STRING" id="1157490.EL26_02175"/>
<sequence length="281" mass="31609">MRYLNLKLGRSKIMLTQFEPHASDPELHGHGDEFQLSIPLAGVPLMEHGDTPQVEKLPDFGRYLTRPGEMHRHFAGDGASRLLLINFKQAFLEDVLRDRLQHLPTSLEFAAWSEGPNDAFRKLAERIIRGSMAGPEDVETQELELELAQVLLSAQPGTHTAYWNASPDAQHHPALGRVMAMIHDTYASGELSLDTLAQEAGLSKYHLLRLFRTTIGRTPGQYIADLRLEHAERLLARTDDEVTTICFDAGYGSLSSMERAFKQRYGVTPTEYRKQKRGTTS</sequence>
<keyword evidence="1" id="KW-0805">Transcription regulation</keyword>
<dbReference type="Gene3D" id="1.10.10.60">
    <property type="entry name" value="Homeodomain-like"/>
    <property type="match status" value="2"/>
</dbReference>
<evidence type="ECO:0000259" key="4">
    <source>
        <dbReference type="PROSITE" id="PS01124"/>
    </source>
</evidence>
<comment type="caution">
    <text evidence="5">The sequence shown here is derived from an EMBL/GenBank/DDBJ whole genome shotgun (WGS) entry which is preliminary data.</text>
</comment>
<dbReference type="InterPro" id="IPR009057">
    <property type="entry name" value="Homeodomain-like_sf"/>
</dbReference>
<evidence type="ECO:0000256" key="3">
    <source>
        <dbReference type="ARBA" id="ARBA00023163"/>
    </source>
</evidence>
<dbReference type="InterPro" id="IPR018060">
    <property type="entry name" value="HTH_AraC"/>
</dbReference>
<gene>
    <name evidence="5" type="ORF">EL26_02175</name>
</gene>
<name>A0A074LXJ4_9BACL</name>
<dbReference type="RefSeq" id="WP_038083964.1">
    <property type="nucleotide sequence ID" value="NZ_JMIR01000002.1"/>
</dbReference>
<keyword evidence="3" id="KW-0804">Transcription</keyword>
<keyword evidence="2" id="KW-0238">DNA-binding</keyword>
<dbReference type="AlphaFoldDB" id="A0A074LXJ4"/>
<accession>A0A074LXJ4</accession>
<reference evidence="5 6" key="1">
    <citation type="journal article" date="2013" name="Int. J. Syst. Evol. Microbiol.">
        <title>Tumebacillus flagellatus sp. nov., an alpha-amylase/pullulanase-producing bacterium isolated from cassava wastewater.</title>
        <authorList>
            <person name="Wang Q."/>
            <person name="Xie N."/>
            <person name="Qin Y."/>
            <person name="Shen N."/>
            <person name="Zhu J."/>
            <person name="Mi H."/>
            <person name="Huang R."/>
        </authorList>
    </citation>
    <scope>NUCLEOTIDE SEQUENCE [LARGE SCALE GENOMIC DNA]</scope>
    <source>
        <strain evidence="5 6">GST4</strain>
    </source>
</reference>
<evidence type="ECO:0000256" key="2">
    <source>
        <dbReference type="ARBA" id="ARBA00023125"/>
    </source>
</evidence>
<protein>
    <recommendedName>
        <fullName evidence="4">HTH araC/xylS-type domain-containing protein</fullName>
    </recommendedName>
</protein>
<dbReference type="SUPFAM" id="SSF46689">
    <property type="entry name" value="Homeodomain-like"/>
    <property type="match status" value="2"/>
</dbReference>
<evidence type="ECO:0000313" key="5">
    <source>
        <dbReference type="EMBL" id="KEO84838.1"/>
    </source>
</evidence>
<dbReference type="EMBL" id="JMIR01000002">
    <property type="protein sequence ID" value="KEO84838.1"/>
    <property type="molecule type" value="Genomic_DNA"/>
</dbReference>
<dbReference type="PROSITE" id="PS01124">
    <property type="entry name" value="HTH_ARAC_FAMILY_2"/>
    <property type="match status" value="1"/>
</dbReference>
<dbReference type="Pfam" id="PF12833">
    <property type="entry name" value="HTH_18"/>
    <property type="match status" value="1"/>
</dbReference>
<dbReference type="GO" id="GO:0043565">
    <property type="term" value="F:sequence-specific DNA binding"/>
    <property type="evidence" value="ECO:0007669"/>
    <property type="project" value="InterPro"/>
</dbReference>
<dbReference type="InterPro" id="IPR050204">
    <property type="entry name" value="AraC_XylS_family_regulators"/>
</dbReference>
<feature type="domain" description="HTH araC/xylS-type" evidence="4">
    <location>
        <begin position="176"/>
        <end position="275"/>
    </location>
</feature>
<dbReference type="eggNOG" id="COG4977">
    <property type="taxonomic scope" value="Bacteria"/>
</dbReference>
<keyword evidence="6" id="KW-1185">Reference proteome</keyword>
<organism evidence="5 6">
    <name type="scientific">Tumebacillus flagellatus</name>
    <dbReference type="NCBI Taxonomy" id="1157490"/>
    <lineage>
        <taxon>Bacteria</taxon>
        <taxon>Bacillati</taxon>
        <taxon>Bacillota</taxon>
        <taxon>Bacilli</taxon>
        <taxon>Bacillales</taxon>
        <taxon>Alicyclobacillaceae</taxon>
        <taxon>Tumebacillus</taxon>
    </lineage>
</organism>
<evidence type="ECO:0000313" key="6">
    <source>
        <dbReference type="Proteomes" id="UP000027931"/>
    </source>
</evidence>
<dbReference type="Proteomes" id="UP000027931">
    <property type="component" value="Unassembled WGS sequence"/>
</dbReference>
<evidence type="ECO:0000256" key="1">
    <source>
        <dbReference type="ARBA" id="ARBA00023015"/>
    </source>
</evidence>
<proteinExistence type="predicted"/>
<dbReference type="GO" id="GO:0003700">
    <property type="term" value="F:DNA-binding transcription factor activity"/>
    <property type="evidence" value="ECO:0007669"/>
    <property type="project" value="InterPro"/>
</dbReference>
<dbReference type="PANTHER" id="PTHR46796">
    <property type="entry name" value="HTH-TYPE TRANSCRIPTIONAL ACTIVATOR RHAS-RELATED"/>
    <property type="match status" value="1"/>
</dbReference>